<reference evidence="2 3" key="1">
    <citation type="submission" date="2016-07" db="EMBL/GenBank/DDBJ databases">
        <title>Pervasive Adenine N6-methylation of Active Genes in Fungi.</title>
        <authorList>
            <consortium name="DOE Joint Genome Institute"/>
            <person name="Mondo S.J."/>
            <person name="Dannebaum R.O."/>
            <person name="Kuo R.C."/>
            <person name="Labutti K."/>
            <person name="Haridas S."/>
            <person name="Kuo A."/>
            <person name="Salamov A."/>
            <person name="Ahrendt S.R."/>
            <person name="Lipzen A."/>
            <person name="Sullivan W."/>
            <person name="Andreopoulos W.B."/>
            <person name="Clum A."/>
            <person name="Lindquist E."/>
            <person name="Daum C."/>
            <person name="Ramamoorthy G.K."/>
            <person name="Gryganskyi A."/>
            <person name="Culley D."/>
            <person name="Magnuson J.K."/>
            <person name="James T.Y."/>
            <person name="O'Malley M.A."/>
            <person name="Stajich J.E."/>
            <person name="Spatafora J.W."/>
            <person name="Visel A."/>
            <person name="Grigoriev I.V."/>
        </authorList>
    </citation>
    <scope>NUCLEOTIDE SEQUENCE [LARGE SCALE GENOMIC DNA]</scope>
    <source>
        <strain evidence="2 3">PL171</strain>
    </source>
</reference>
<comment type="caution">
    <text evidence="2">The sequence shown here is derived from an EMBL/GenBank/DDBJ whole genome shotgun (WGS) entry which is preliminary data.</text>
</comment>
<gene>
    <name evidence="2" type="ORF">BCR44DRAFT_25915</name>
</gene>
<accession>A0A1Y2HCB6</accession>
<protein>
    <submittedName>
        <fullName evidence="2">Uncharacterized protein</fullName>
    </submittedName>
</protein>
<dbReference type="PANTHER" id="PTHR48465:SF1">
    <property type="entry name" value="PROTEIN SSUH2 HOMOLOG"/>
    <property type="match status" value="1"/>
</dbReference>
<feature type="compositionally biased region" description="Low complexity" evidence="1">
    <location>
        <begin position="1"/>
        <end position="16"/>
    </location>
</feature>
<dbReference type="AlphaFoldDB" id="A0A1Y2HCB6"/>
<feature type="compositionally biased region" description="Low complexity" evidence="1">
    <location>
        <begin position="30"/>
        <end position="46"/>
    </location>
</feature>
<dbReference type="PANTHER" id="PTHR48465">
    <property type="entry name" value="PROTEIN SSUH2 HOMOLOG"/>
    <property type="match status" value="1"/>
</dbReference>
<dbReference type="EMBL" id="MCFL01000061">
    <property type="protein sequence ID" value="ORZ31333.1"/>
    <property type="molecule type" value="Genomic_DNA"/>
</dbReference>
<organism evidence="2 3">
    <name type="scientific">Catenaria anguillulae PL171</name>
    <dbReference type="NCBI Taxonomy" id="765915"/>
    <lineage>
        <taxon>Eukaryota</taxon>
        <taxon>Fungi</taxon>
        <taxon>Fungi incertae sedis</taxon>
        <taxon>Blastocladiomycota</taxon>
        <taxon>Blastocladiomycetes</taxon>
        <taxon>Blastocladiales</taxon>
        <taxon>Catenariaceae</taxon>
        <taxon>Catenaria</taxon>
    </lineage>
</organism>
<keyword evidence="3" id="KW-1185">Reference proteome</keyword>
<feature type="compositionally biased region" description="Polar residues" evidence="1">
    <location>
        <begin position="72"/>
        <end position="83"/>
    </location>
</feature>
<evidence type="ECO:0000313" key="2">
    <source>
        <dbReference type="EMBL" id="ORZ31333.1"/>
    </source>
</evidence>
<proteinExistence type="predicted"/>
<dbReference type="InterPro" id="IPR052789">
    <property type="entry name" value="SSUH2_homolog"/>
</dbReference>
<dbReference type="OrthoDB" id="5546182at2759"/>
<dbReference type="Proteomes" id="UP000193411">
    <property type="component" value="Unassembled WGS sequence"/>
</dbReference>
<sequence length="518" mass="56022">MMATPAPATHPAANANGPPPTRVLPAAADQQQQYQQQQQQYQQQQQGSSSSSLNVPQANQTNGALSPRVVGQQGSRTPLTRANRSYPGSIAGTPSATPVSSPRGAATPSAAPSVAAVAAQSLPVVPGYEMAVLNEETFIPCPHAMPQGSEPAPLLKRKKSLFRRKSMRHQLQAEVQTQADPDLADEDMATLGRHAPEEVMGPQVDAILTFLNRELALKPASYSHALFSYALDGVAEAVEERRSVMWIAQPLIVTDEIEPMLDADPTFTDSDAAPPAPWTVDFESCLPSTFESTFEVSLEVPNTNMYRTCFYCEGRGTCKCTACSGNALILCKPCKSTGTAKNGAMCEGCQGLGCKTCEKCRNSGRHQCPLCQGHGALRVFLMLRAVWERHVSRLVDSNGYPLQPESPMGDLLAEVDAQFAATNVLALPQDMDATTTQEVTKFAEALRAHIAKDMQPAAWVRSFAYNIRVVPLFEMVYLRRKVFLQKKKARYLVYGNNVRGVLRMGSGAGPQVGVKGGR</sequence>
<feature type="compositionally biased region" description="Polar residues" evidence="1">
    <location>
        <begin position="47"/>
        <end position="64"/>
    </location>
</feature>
<name>A0A1Y2HCB6_9FUNG</name>
<evidence type="ECO:0000313" key="3">
    <source>
        <dbReference type="Proteomes" id="UP000193411"/>
    </source>
</evidence>
<evidence type="ECO:0000256" key="1">
    <source>
        <dbReference type="SAM" id="MobiDB-lite"/>
    </source>
</evidence>
<feature type="region of interest" description="Disordered" evidence="1">
    <location>
        <begin position="1"/>
        <end position="108"/>
    </location>
</feature>